<organism evidence="8 9">
    <name type="scientific">Eutypa lata (strain UCR-EL1)</name>
    <name type="common">Grapevine dieback disease fungus</name>
    <name type="synonym">Eutypa armeniacae</name>
    <dbReference type="NCBI Taxonomy" id="1287681"/>
    <lineage>
        <taxon>Eukaryota</taxon>
        <taxon>Fungi</taxon>
        <taxon>Dikarya</taxon>
        <taxon>Ascomycota</taxon>
        <taxon>Pezizomycotina</taxon>
        <taxon>Sordariomycetes</taxon>
        <taxon>Xylariomycetidae</taxon>
        <taxon>Xylariales</taxon>
        <taxon>Diatrypaceae</taxon>
        <taxon>Eutypa</taxon>
    </lineage>
</organism>
<feature type="domain" description="FAD-binding" evidence="7">
    <location>
        <begin position="18"/>
        <end position="344"/>
    </location>
</feature>
<dbReference type="Proteomes" id="UP000012174">
    <property type="component" value="Unassembled WGS sequence"/>
</dbReference>
<dbReference type="Pfam" id="PF01494">
    <property type="entry name" value="FAD_binding_3"/>
    <property type="match status" value="1"/>
</dbReference>
<dbReference type="InterPro" id="IPR002938">
    <property type="entry name" value="FAD-bd"/>
</dbReference>
<keyword evidence="3" id="KW-0285">Flavoprotein</keyword>
<evidence type="ECO:0000259" key="7">
    <source>
        <dbReference type="Pfam" id="PF01494"/>
    </source>
</evidence>
<comment type="similarity">
    <text evidence="2">Belongs to the paxM FAD-dependent monooxygenase family.</text>
</comment>
<keyword evidence="6" id="KW-0503">Monooxygenase</keyword>
<dbReference type="STRING" id="1287681.M7SJ30"/>
<keyword evidence="5" id="KW-0560">Oxidoreductase</keyword>
<evidence type="ECO:0000313" key="9">
    <source>
        <dbReference type="Proteomes" id="UP000012174"/>
    </source>
</evidence>
<evidence type="ECO:0000256" key="5">
    <source>
        <dbReference type="ARBA" id="ARBA00023002"/>
    </source>
</evidence>
<evidence type="ECO:0000256" key="4">
    <source>
        <dbReference type="ARBA" id="ARBA00022827"/>
    </source>
</evidence>
<dbReference type="PRINTS" id="PR00420">
    <property type="entry name" value="RNGMNOXGNASE"/>
</dbReference>
<protein>
    <submittedName>
        <fullName evidence="8">Putative salicylate hydroxylase protein</fullName>
    </submittedName>
</protein>
<comment type="pathway">
    <text evidence="1">Secondary metabolite biosynthesis.</text>
</comment>
<gene>
    <name evidence="8" type="ORF">UCREL1_8719</name>
</gene>
<dbReference type="PANTHER" id="PTHR13789:SF236">
    <property type="entry name" value="MONOOXYGENASE, PUTATIVE (AFU_ORTHOLOGUE AFUA_6G12060)-RELATED"/>
    <property type="match status" value="1"/>
</dbReference>
<dbReference type="KEGG" id="ela:UCREL1_8719"/>
<dbReference type="InterPro" id="IPR050493">
    <property type="entry name" value="FAD-dep_Monooxygenase_BioMet"/>
</dbReference>
<evidence type="ECO:0000256" key="3">
    <source>
        <dbReference type="ARBA" id="ARBA00022630"/>
    </source>
</evidence>
<dbReference type="EMBL" id="KB707096">
    <property type="protein sequence ID" value="EMR64313.1"/>
    <property type="molecule type" value="Genomic_DNA"/>
</dbReference>
<dbReference type="SUPFAM" id="SSF54373">
    <property type="entry name" value="FAD-linked reductases, C-terminal domain"/>
    <property type="match status" value="1"/>
</dbReference>
<dbReference type="AlphaFoldDB" id="M7SJ30"/>
<accession>M7SJ30</accession>
<dbReference type="GO" id="GO:0004497">
    <property type="term" value="F:monooxygenase activity"/>
    <property type="evidence" value="ECO:0007669"/>
    <property type="project" value="UniProtKB-KW"/>
</dbReference>
<evidence type="ECO:0000256" key="2">
    <source>
        <dbReference type="ARBA" id="ARBA00007992"/>
    </source>
</evidence>
<evidence type="ECO:0000256" key="6">
    <source>
        <dbReference type="ARBA" id="ARBA00023033"/>
    </source>
</evidence>
<dbReference type="GO" id="GO:0071949">
    <property type="term" value="F:FAD binding"/>
    <property type="evidence" value="ECO:0007669"/>
    <property type="project" value="InterPro"/>
</dbReference>
<dbReference type="PANTHER" id="PTHR13789">
    <property type="entry name" value="MONOOXYGENASE"/>
    <property type="match status" value="1"/>
</dbReference>
<proteinExistence type="inferred from homology"/>
<sequence length="478" mass="52564">MPSKQPSSSTPPPTGIHILIVGAGFAGLTAAIECARQGHTVLLLEKAPELRPLGDIISFGSNAGRIFGRWDGVPAQMEPISLRPAYFTIKSGRDGDVLYDQHWTDEEASWGTRYDGHRGEFHDIVYRHALGLPGVEVRLGTRVEDYFEEEDRAGVVLETGERIAADVVLAAEGVRSRGRKIVLGFEDKPKASGYAVYRSWFPAGEIAKDPDLSWLVDAGDRHVAWLAPDIHFIAASLNGGKDFSWVCTHKDDKDIEESWQYESPLSDAREVLEGWEPTIQKILDKTPSPLIDWKLVYRDPLPTWISPGRRIALVGDAAHPFLPTSMQGASQAMEDGATIAVCLRKAGAAAADKGAGIREAIAAFEALRYERVRSAQKTGEQTRDIWHKADLVAARRDPPSLRLRREAWLLNFDAETYAEANYDRTVEVLRRTGIRDTREARDLHVVPEARNGWVEYGKGKGEGKGEGEGGGVGVGVAI</sequence>
<keyword evidence="4" id="KW-0274">FAD</keyword>
<dbReference type="InterPro" id="IPR036188">
    <property type="entry name" value="FAD/NAD-bd_sf"/>
</dbReference>
<dbReference type="HOGENOM" id="CLU_009665_19_1_1"/>
<evidence type="ECO:0000256" key="1">
    <source>
        <dbReference type="ARBA" id="ARBA00005179"/>
    </source>
</evidence>
<dbReference type="OMA" id="RWHKANW"/>
<dbReference type="Gene3D" id="3.50.50.60">
    <property type="entry name" value="FAD/NAD(P)-binding domain"/>
    <property type="match status" value="1"/>
</dbReference>
<name>M7SJ30_EUTLA</name>
<reference evidence="9" key="1">
    <citation type="journal article" date="2013" name="Genome Announc.">
        <title>Draft genome sequence of the grapevine dieback fungus Eutypa lata UCR-EL1.</title>
        <authorList>
            <person name="Blanco-Ulate B."/>
            <person name="Rolshausen P.E."/>
            <person name="Cantu D."/>
        </authorList>
    </citation>
    <scope>NUCLEOTIDE SEQUENCE [LARGE SCALE GENOMIC DNA]</scope>
    <source>
        <strain evidence="9">UCR-EL1</strain>
    </source>
</reference>
<keyword evidence="9" id="KW-1185">Reference proteome</keyword>
<dbReference type="OrthoDB" id="9993796at2759"/>
<dbReference type="eggNOG" id="KOG2614">
    <property type="taxonomic scope" value="Eukaryota"/>
</dbReference>
<dbReference type="SUPFAM" id="SSF51905">
    <property type="entry name" value="FAD/NAD(P)-binding domain"/>
    <property type="match status" value="1"/>
</dbReference>
<evidence type="ECO:0000313" key="8">
    <source>
        <dbReference type="EMBL" id="EMR64313.1"/>
    </source>
</evidence>